<dbReference type="PROSITE" id="PS51257">
    <property type="entry name" value="PROKAR_LIPOPROTEIN"/>
    <property type="match status" value="1"/>
</dbReference>
<dbReference type="NCBIfam" id="TIGR01730">
    <property type="entry name" value="RND_mfp"/>
    <property type="match status" value="1"/>
</dbReference>
<dbReference type="InterPro" id="IPR006143">
    <property type="entry name" value="RND_pump_MFP"/>
</dbReference>
<dbReference type="SUPFAM" id="SSF111369">
    <property type="entry name" value="HlyD-like secretion proteins"/>
    <property type="match status" value="1"/>
</dbReference>
<sequence length="451" mass="49181">MPPNRCFIPLVALLNLLGLGCSRSTPAPPPNPTTVAPDITVITPQQRSITWTIVVPGTTQAFEETALCARIPAYVRSIAEDPDKRNHPSYDRGIDIGSRVKAGQVLAELAAPELEEEQKQKAALVRQVEAEILQAQKALAVAEAAVAAAKAQVVQARAAATRAQALYDRWHAEMERINRLVASGLIDTQTRDETLHQFQAAEATRQEANAQVQSAEAAVARAIAERDKAAADIAAVQARREVARAEERRLAALCSYCRLVAPYDGVITRRSVHPGDFVTPNQQQPLFTLSRIDPVRVVLQVPEADAGWIREGQMVQVTLPGDSTSLRTAPVIRTAWSLQTPSRTLRVELDLPNADGQVRPGMYVSARIPVELPPHWSVPSAAIARIQDEPVMYLAENGKAVRVAVQLHRGDGRYIQILRYRRSSATEWSPITGQERIAIPATALTDGQALP</sequence>
<reference evidence="5 6" key="1">
    <citation type="submission" date="2020-07" db="EMBL/GenBank/DDBJ databases">
        <title>Thermogemmata thermophila gen. nov., sp. nov., a novel moderate thermophilic planctomycete from a Kamchatka hot spring.</title>
        <authorList>
            <person name="Elcheninov A.G."/>
            <person name="Podosokorskaya O.A."/>
            <person name="Kovaleva O.L."/>
            <person name="Novikov A."/>
            <person name="Bonch-Osmolovskaya E.A."/>
            <person name="Toshchakov S.V."/>
            <person name="Kublanov I.V."/>
        </authorList>
    </citation>
    <scope>NUCLEOTIDE SEQUENCE [LARGE SCALE GENOMIC DNA]</scope>
    <source>
        <strain evidence="5 6">2918</strain>
    </source>
</reference>
<evidence type="ECO:0000313" key="5">
    <source>
        <dbReference type="EMBL" id="MBA2225165.1"/>
    </source>
</evidence>
<comment type="similarity">
    <text evidence="1">Belongs to the membrane fusion protein (MFP) (TC 8.A.1) family.</text>
</comment>
<dbReference type="Gene3D" id="1.10.287.470">
    <property type="entry name" value="Helix hairpin bin"/>
    <property type="match status" value="1"/>
</dbReference>
<keyword evidence="2" id="KW-0175">Coiled coil</keyword>
<keyword evidence="6" id="KW-1185">Reference proteome</keyword>
<dbReference type="PANTHER" id="PTHR30469:SF15">
    <property type="entry name" value="HLYD FAMILY OF SECRETION PROTEINS"/>
    <property type="match status" value="1"/>
</dbReference>
<protein>
    <submittedName>
        <fullName evidence="5">Efflux RND transporter periplasmic adaptor subunit</fullName>
    </submittedName>
</protein>
<dbReference type="Pfam" id="PF25954">
    <property type="entry name" value="Beta-barrel_RND_2"/>
    <property type="match status" value="1"/>
</dbReference>
<name>A0A7V8VBV5_9BACT</name>
<feature type="domain" description="CusB-like beta-barrel" evidence="4">
    <location>
        <begin position="297"/>
        <end position="368"/>
    </location>
</feature>
<feature type="signal peptide" evidence="3">
    <location>
        <begin position="1"/>
        <end position="27"/>
    </location>
</feature>
<dbReference type="AlphaFoldDB" id="A0A7V8VBV5"/>
<evidence type="ECO:0000256" key="1">
    <source>
        <dbReference type="ARBA" id="ARBA00009477"/>
    </source>
</evidence>
<dbReference type="GO" id="GO:0015562">
    <property type="term" value="F:efflux transmembrane transporter activity"/>
    <property type="evidence" value="ECO:0007669"/>
    <property type="project" value="TreeGrafter"/>
</dbReference>
<feature type="chain" id="PRO_5030534299" evidence="3">
    <location>
        <begin position="28"/>
        <end position="451"/>
    </location>
</feature>
<feature type="coiled-coil region" evidence="2">
    <location>
        <begin position="111"/>
        <end position="159"/>
    </location>
</feature>
<accession>A0A7V8VBV5</accession>
<evidence type="ECO:0000256" key="3">
    <source>
        <dbReference type="SAM" id="SignalP"/>
    </source>
</evidence>
<dbReference type="Gene3D" id="2.40.50.100">
    <property type="match status" value="1"/>
</dbReference>
<gene>
    <name evidence="5" type="ORF">H0921_03205</name>
</gene>
<feature type="coiled-coil region" evidence="2">
    <location>
        <begin position="191"/>
        <end position="248"/>
    </location>
</feature>
<evidence type="ECO:0000256" key="2">
    <source>
        <dbReference type="SAM" id="Coils"/>
    </source>
</evidence>
<evidence type="ECO:0000259" key="4">
    <source>
        <dbReference type="Pfam" id="PF25954"/>
    </source>
</evidence>
<dbReference type="InterPro" id="IPR058792">
    <property type="entry name" value="Beta-barrel_RND_2"/>
</dbReference>
<dbReference type="Gene3D" id="2.40.420.20">
    <property type="match status" value="1"/>
</dbReference>
<dbReference type="GO" id="GO:1990281">
    <property type="term" value="C:efflux pump complex"/>
    <property type="evidence" value="ECO:0007669"/>
    <property type="project" value="TreeGrafter"/>
</dbReference>
<dbReference type="RefSeq" id="WP_194536551.1">
    <property type="nucleotide sequence ID" value="NZ_JACEFB010000001.1"/>
</dbReference>
<keyword evidence="3" id="KW-0732">Signal</keyword>
<dbReference type="PANTHER" id="PTHR30469">
    <property type="entry name" value="MULTIDRUG RESISTANCE PROTEIN MDTA"/>
    <property type="match status" value="1"/>
</dbReference>
<dbReference type="Gene3D" id="2.40.30.170">
    <property type="match status" value="1"/>
</dbReference>
<dbReference type="EMBL" id="JACEFB010000001">
    <property type="protein sequence ID" value="MBA2225165.1"/>
    <property type="molecule type" value="Genomic_DNA"/>
</dbReference>
<dbReference type="Proteomes" id="UP000542342">
    <property type="component" value="Unassembled WGS sequence"/>
</dbReference>
<evidence type="ECO:0000313" key="6">
    <source>
        <dbReference type="Proteomes" id="UP000542342"/>
    </source>
</evidence>
<organism evidence="5 6">
    <name type="scientific">Thermogemmata fonticola</name>
    <dbReference type="NCBI Taxonomy" id="2755323"/>
    <lineage>
        <taxon>Bacteria</taxon>
        <taxon>Pseudomonadati</taxon>
        <taxon>Planctomycetota</taxon>
        <taxon>Planctomycetia</taxon>
        <taxon>Gemmatales</taxon>
        <taxon>Gemmataceae</taxon>
        <taxon>Thermogemmata</taxon>
    </lineage>
</organism>
<proteinExistence type="inferred from homology"/>
<comment type="caution">
    <text evidence="5">The sequence shown here is derived from an EMBL/GenBank/DDBJ whole genome shotgun (WGS) entry which is preliminary data.</text>
</comment>